<evidence type="ECO:0000313" key="1">
    <source>
        <dbReference type="EMBL" id="WXB07803.1"/>
    </source>
</evidence>
<keyword evidence="2" id="KW-1185">Reference proteome</keyword>
<dbReference type="EMBL" id="CP089983">
    <property type="protein sequence ID" value="WXB07803.1"/>
    <property type="molecule type" value="Genomic_DNA"/>
</dbReference>
<evidence type="ECO:0008006" key="3">
    <source>
        <dbReference type="Google" id="ProtNLM"/>
    </source>
</evidence>
<reference evidence="1" key="1">
    <citation type="submission" date="2021-12" db="EMBL/GenBank/DDBJ databases">
        <title>Discovery of the Pendulisporaceae a myxobacterial family with distinct sporulation behavior and unique specialized metabolism.</title>
        <authorList>
            <person name="Garcia R."/>
            <person name="Popoff A."/>
            <person name="Bader C.D."/>
            <person name="Loehr J."/>
            <person name="Walesch S."/>
            <person name="Walt C."/>
            <person name="Boldt J."/>
            <person name="Bunk B."/>
            <person name="Haeckl F.J.F.P.J."/>
            <person name="Gunesch A.P."/>
            <person name="Birkelbach J."/>
            <person name="Nuebel U."/>
            <person name="Pietschmann T."/>
            <person name="Bach T."/>
            <person name="Mueller R."/>
        </authorList>
    </citation>
    <scope>NUCLEOTIDE SEQUENCE</scope>
    <source>
        <strain evidence="1">MSr11367</strain>
    </source>
</reference>
<name>A0ABZ2LA78_9BACT</name>
<protein>
    <recommendedName>
        <fullName evidence="3">Peptidase M48 domain-containing protein</fullName>
    </recommendedName>
</protein>
<evidence type="ECO:0000313" key="2">
    <source>
        <dbReference type="Proteomes" id="UP001374803"/>
    </source>
</evidence>
<dbReference type="RefSeq" id="WP_394837470.1">
    <property type="nucleotide sequence ID" value="NZ_CP089929.1"/>
</dbReference>
<proteinExistence type="predicted"/>
<accession>A0ABZ2LA78</accession>
<dbReference type="Proteomes" id="UP001374803">
    <property type="component" value="Chromosome"/>
</dbReference>
<organism evidence="1 2">
    <name type="scientific">Pendulispora rubella</name>
    <dbReference type="NCBI Taxonomy" id="2741070"/>
    <lineage>
        <taxon>Bacteria</taxon>
        <taxon>Pseudomonadati</taxon>
        <taxon>Myxococcota</taxon>
        <taxon>Myxococcia</taxon>
        <taxon>Myxococcales</taxon>
        <taxon>Sorangiineae</taxon>
        <taxon>Pendulisporaceae</taxon>
        <taxon>Pendulispora</taxon>
    </lineage>
</organism>
<gene>
    <name evidence="1" type="ORF">LVJ94_11230</name>
</gene>
<sequence length="182" mass="21430">MTARAESFIDEMKEEFPTFEILKKRDSTMQRAIHHALVLLTLGRMRTYLTQYHTVLFGKLWVPDSFDTMSDADRYILLRHERVHLRQRKRMGDIPMAFVYLIPFFPLGLAYGRARIEWEAYAETIRATYEVFGLPHAKLLRKHIVDRFAGPDYGWMWPFRRAVGRWFDDVIADLAAESASQG</sequence>